<proteinExistence type="predicted"/>
<evidence type="ECO:0008006" key="3">
    <source>
        <dbReference type="Google" id="ProtNLM"/>
    </source>
</evidence>
<sequence length="147" mass="16878">MKHPIPDIVETICELSENIERARMGFDCFDNEEILAQADGYESAELQVVIAEAALSNYAFALEGADFDEVIEYLSKEENLSNDARRDFYLKYDGTLWAQYDQYIEGLEYDHDRVTIALRETISEISRRAKLSAHQRLSECAKRLEAA</sequence>
<keyword evidence="2" id="KW-1185">Reference proteome</keyword>
<dbReference type="Proteomes" id="UP000016566">
    <property type="component" value="Unassembled WGS sequence"/>
</dbReference>
<dbReference type="AlphaFoldDB" id="U2Z356"/>
<comment type="caution">
    <text evidence="1">The sequence shown here is derived from an EMBL/GenBank/DDBJ whole genome shotgun (WGS) entry which is preliminary data.</text>
</comment>
<gene>
    <name evidence="1" type="ORF">MBELCI_1847</name>
</gene>
<organism evidence="1 2">
    <name type="scientific">Limimaricola cinnabarinus LL-001</name>
    <dbReference type="NCBI Taxonomy" id="1337093"/>
    <lineage>
        <taxon>Bacteria</taxon>
        <taxon>Pseudomonadati</taxon>
        <taxon>Pseudomonadota</taxon>
        <taxon>Alphaproteobacteria</taxon>
        <taxon>Rhodobacterales</taxon>
        <taxon>Paracoccaceae</taxon>
        <taxon>Limimaricola</taxon>
    </lineage>
</organism>
<name>U2Z356_9RHOB</name>
<dbReference type="RefSeq" id="WP_021693896.1">
    <property type="nucleotide sequence ID" value="NZ_BATB01000021.1"/>
</dbReference>
<dbReference type="EMBL" id="BATB01000021">
    <property type="protein sequence ID" value="GAD55795.1"/>
    <property type="molecule type" value="Genomic_DNA"/>
</dbReference>
<evidence type="ECO:0000313" key="2">
    <source>
        <dbReference type="Proteomes" id="UP000016566"/>
    </source>
</evidence>
<reference evidence="1" key="1">
    <citation type="journal article" date="2013" name="Genome Announc.">
        <title>Draft Genome Sequence of Loktanella cinnabarina LL-001T, Isolated from Deep-Sea Floor Sediment.</title>
        <authorList>
            <person name="Nishi S."/>
            <person name="Tsubouchi T."/>
            <person name="Takaki Y."/>
            <person name="Koyanagi R."/>
            <person name="Satoh N."/>
            <person name="Maruyama T."/>
            <person name="Hatada Y."/>
        </authorList>
    </citation>
    <scope>NUCLEOTIDE SEQUENCE [LARGE SCALE GENOMIC DNA]</scope>
    <source>
        <strain evidence="1">LL-001</strain>
    </source>
</reference>
<evidence type="ECO:0000313" key="1">
    <source>
        <dbReference type="EMBL" id="GAD55795.1"/>
    </source>
</evidence>
<accession>U2Z356</accession>
<protein>
    <recommendedName>
        <fullName evidence="3">DUF4375 domain-containing protein</fullName>
    </recommendedName>
</protein>